<comment type="caution">
    <text evidence="1">The sequence shown here is derived from an EMBL/GenBank/DDBJ whole genome shotgun (WGS) entry which is preliminary data.</text>
</comment>
<dbReference type="Proteomes" id="UP000637980">
    <property type="component" value="Unassembled WGS sequence"/>
</dbReference>
<reference evidence="2" key="1">
    <citation type="journal article" date="2019" name="Int. J. Syst. Evol. Microbiol.">
        <title>The Global Catalogue of Microorganisms (GCM) 10K type strain sequencing project: providing services to taxonomists for standard genome sequencing and annotation.</title>
        <authorList>
            <consortium name="The Broad Institute Genomics Platform"/>
            <consortium name="The Broad Institute Genome Sequencing Center for Infectious Disease"/>
            <person name="Wu L."/>
            <person name="Ma J."/>
        </authorList>
    </citation>
    <scope>NUCLEOTIDE SEQUENCE [LARGE SCALE GENOMIC DNA]</scope>
    <source>
        <strain evidence="2">KCTC 12861</strain>
    </source>
</reference>
<dbReference type="EMBL" id="BMXE01000004">
    <property type="protein sequence ID" value="GHB33848.1"/>
    <property type="molecule type" value="Genomic_DNA"/>
</dbReference>
<name>A0ABQ3ECQ0_9HYPH</name>
<sequence>MNSKVITEDQDLQKKEPLSIEKRFNQLVEWAQDEGLEVLISSYILLHFDKRNLKTLSDFEKAITYGHLRKAIVMTRHNRKASYDKYH</sequence>
<protein>
    <submittedName>
        <fullName evidence="1">Uncharacterized protein</fullName>
    </submittedName>
</protein>
<evidence type="ECO:0000313" key="2">
    <source>
        <dbReference type="Proteomes" id="UP000637980"/>
    </source>
</evidence>
<accession>A0ABQ3ECQ0</accession>
<evidence type="ECO:0000313" key="1">
    <source>
        <dbReference type="EMBL" id="GHB33848.1"/>
    </source>
</evidence>
<keyword evidence="2" id="KW-1185">Reference proteome</keyword>
<organism evidence="1 2">
    <name type="scientific">Pseudovibrio japonicus</name>
    <dbReference type="NCBI Taxonomy" id="366534"/>
    <lineage>
        <taxon>Bacteria</taxon>
        <taxon>Pseudomonadati</taxon>
        <taxon>Pseudomonadota</taxon>
        <taxon>Alphaproteobacteria</taxon>
        <taxon>Hyphomicrobiales</taxon>
        <taxon>Stappiaceae</taxon>
        <taxon>Pseudovibrio</taxon>
    </lineage>
</organism>
<gene>
    <name evidence="1" type="ORF">GCM10007094_23430</name>
</gene>
<proteinExistence type="predicted"/>